<protein>
    <submittedName>
        <fullName evidence="1">Phage DNA packaging protein</fullName>
    </submittedName>
</protein>
<sequence>MDELVTLAEAKQQLRVLHSREDDLISLFIKAALDNVLHFIDRPLDEDLLEKDGALPASLKAAVLLIVSDLYANREAQQATDLKINQTCIRLMWPYKRMGL</sequence>
<dbReference type="EMBL" id="ACVR01000072">
    <property type="protein sequence ID" value="EET81308.1"/>
    <property type="molecule type" value="Genomic_DNA"/>
</dbReference>
<dbReference type="InterPro" id="IPR006450">
    <property type="entry name" value="Phage_HK97_gp6-like"/>
</dbReference>
<comment type="caution">
    <text evidence="1">The sequence shown here is derived from an EMBL/GenBank/DDBJ whole genome shotgun (WGS) entry which is preliminary data.</text>
</comment>
<dbReference type="NCBIfam" id="TIGR01560">
    <property type="entry name" value="put_DNA_pack"/>
    <property type="match status" value="1"/>
</dbReference>
<dbReference type="InterPro" id="IPR021146">
    <property type="entry name" value="Phage_gp6-like_head-tail"/>
</dbReference>
<dbReference type="Gene3D" id="1.10.3230.30">
    <property type="entry name" value="Phage gp6-like head-tail connector protein"/>
    <property type="match status" value="1"/>
</dbReference>
<dbReference type="Proteomes" id="UP000018419">
    <property type="component" value="Unassembled WGS sequence"/>
</dbReference>
<organism evidence="1 2">
    <name type="scientific">Acinetobacter radioresistens SK82</name>
    <dbReference type="NCBI Taxonomy" id="596318"/>
    <lineage>
        <taxon>Bacteria</taxon>
        <taxon>Pseudomonadati</taxon>
        <taxon>Pseudomonadota</taxon>
        <taxon>Gammaproteobacteria</taxon>
        <taxon>Moraxellales</taxon>
        <taxon>Moraxellaceae</taxon>
        <taxon>Acinetobacter</taxon>
    </lineage>
</organism>
<gene>
    <name evidence="1" type="ORF">ACIRA0001_0089</name>
</gene>
<evidence type="ECO:0000313" key="1">
    <source>
        <dbReference type="EMBL" id="EET81308.1"/>
    </source>
</evidence>
<dbReference type="Pfam" id="PF05135">
    <property type="entry name" value="Phage_connect_1"/>
    <property type="match status" value="1"/>
</dbReference>
<proteinExistence type="predicted"/>
<reference evidence="1 2" key="1">
    <citation type="submission" date="2009-07" db="EMBL/GenBank/DDBJ databases">
        <authorList>
            <person name="Madupu R."/>
            <person name="Durkin A.S."/>
            <person name="Torralba M."/>
            <person name="Methe B."/>
            <person name="Sutton G.G."/>
            <person name="Strausberg R.L."/>
            <person name="Nelson K.E."/>
        </authorList>
    </citation>
    <scope>NUCLEOTIDE SEQUENCE [LARGE SCALE GENOMIC DNA]</scope>
    <source>
        <strain evidence="1 2">SK82</strain>
    </source>
</reference>
<evidence type="ECO:0000313" key="2">
    <source>
        <dbReference type="Proteomes" id="UP000018419"/>
    </source>
</evidence>
<keyword evidence="2" id="KW-1185">Reference proteome</keyword>
<dbReference type="RefSeq" id="WP_005016294.1">
    <property type="nucleotide sequence ID" value="NZ_ACVR01000072.1"/>
</dbReference>
<dbReference type="CDD" id="cd08054">
    <property type="entry name" value="gp6"/>
    <property type="match status" value="1"/>
</dbReference>
<accession>A0ABP2GI92</accession>
<name>A0ABP2GI92_ACIRA</name>